<feature type="region of interest" description="Disordered" evidence="1">
    <location>
        <begin position="122"/>
        <end position="144"/>
    </location>
</feature>
<evidence type="ECO:0000313" key="3">
    <source>
        <dbReference type="Proteomes" id="UP000664940"/>
    </source>
</evidence>
<protein>
    <submittedName>
        <fullName evidence="2">Uncharacterized protein</fullName>
    </submittedName>
</protein>
<dbReference type="EMBL" id="JABVXQ010000013">
    <property type="protein sequence ID" value="KAF6081965.1"/>
    <property type="molecule type" value="Genomic_DNA"/>
</dbReference>
<reference evidence="2 3" key="1">
    <citation type="journal article" date="2020" name="Nature">
        <title>Six reference-quality genomes reveal evolution of bat adaptations.</title>
        <authorList>
            <person name="Jebb D."/>
            <person name="Huang Z."/>
            <person name="Pippel M."/>
            <person name="Hughes G.M."/>
            <person name="Lavrichenko K."/>
            <person name="Devanna P."/>
            <person name="Winkler S."/>
            <person name="Jermiin L.S."/>
            <person name="Skirmuntt E.C."/>
            <person name="Katzourakis A."/>
            <person name="Burkitt-Gray L."/>
            <person name="Ray D.A."/>
            <person name="Sullivan K.A.M."/>
            <person name="Roscito J.G."/>
            <person name="Kirilenko B.M."/>
            <person name="Davalos L.M."/>
            <person name="Corthals A.P."/>
            <person name="Power M.L."/>
            <person name="Jones G."/>
            <person name="Ransome R.D."/>
            <person name="Dechmann D.K.N."/>
            <person name="Locatelli A.G."/>
            <person name="Puechmaille S.J."/>
            <person name="Fedrigo O."/>
            <person name="Jarvis E.D."/>
            <person name="Hiller M."/>
            <person name="Vernes S.C."/>
            <person name="Myers E.W."/>
            <person name="Teeling E.C."/>
        </authorList>
    </citation>
    <scope>NUCLEOTIDE SEQUENCE [LARGE SCALE GENOMIC DNA]</scope>
    <source>
        <strain evidence="2">Bat1K_MPI-CBG_1</strain>
    </source>
</reference>
<dbReference type="AlphaFoldDB" id="A0A833YZC8"/>
<accession>A0A833YZC8</accession>
<organism evidence="2 3">
    <name type="scientific">Phyllostomus discolor</name>
    <name type="common">pale spear-nosed bat</name>
    <dbReference type="NCBI Taxonomy" id="89673"/>
    <lineage>
        <taxon>Eukaryota</taxon>
        <taxon>Metazoa</taxon>
        <taxon>Chordata</taxon>
        <taxon>Craniata</taxon>
        <taxon>Vertebrata</taxon>
        <taxon>Euteleostomi</taxon>
        <taxon>Mammalia</taxon>
        <taxon>Eutheria</taxon>
        <taxon>Laurasiatheria</taxon>
        <taxon>Chiroptera</taxon>
        <taxon>Yangochiroptera</taxon>
        <taxon>Phyllostomidae</taxon>
        <taxon>Phyllostominae</taxon>
        <taxon>Phyllostomus</taxon>
    </lineage>
</organism>
<name>A0A833YZC8_9CHIR</name>
<sequence length="152" mass="16536">MKGAFVQWCDNIAQHGEIKGFHQAEEEEELKITDSKTMPNICMKAGDAIPVPRHLISTSWAWVIGHRGSCHLPAGQPPKAPVQLKDARRSSQCRSRTRRMTFARSCDCISGEPVYLSGFSGDTEPTGDIRGGAQTPELSSGGRASCRTGFTC</sequence>
<evidence type="ECO:0000313" key="2">
    <source>
        <dbReference type="EMBL" id="KAF6081965.1"/>
    </source>
</evidence>
<gene>
    <name evidence="2" type="ORF">HJG60_008941</name>
</gene>
<evidence type="ECO:0000256" key="1">
    <source>
        <dbReference type="SAM" id="MobiDB-lite"/>
    </source>
</evidence>
<comment type="caution">
    <text evidence="2">The sequence shown here is derived from an EMBL/GenBank/DDBJ whole genome shotgun (WGS) entry which is preliminary data.</text>
</comment>
<proteinExistence type="predicted"/>
<dbReference type="Proteomes" id="UP000664940">
    <property type="component" value="Unassembled WGS sequence"/>
</dbReference>